<reference evidence="2" key="1">
    <citation type="submission" date="2016-10" db="EMBL/GenBank/DDBJ databases">
        <authorList>
            <person name="Varghese N."/>
            <person name="Submissions S."/>
        </authorList>
    </citation>
    <scope>NUCLEOTIDE SEQUENCE [LARGE SCALE GENOMIC DNA]</scope>
    <source>
        <strain evidence="2">IBRC-M 10760</strain>
    </source>
</reference>
<dbReference type="AlphaFoldDB" id="A0A1G7QDI4"/>
<protein>
    <submittedName>
        <fullName evidence="1">Uncharacterized protein</fullName>
    </submittedName>
</protein>
<sequence length="297" mass="33454">MKATLEEESTKVPIDGAQTVTIDAGQPWPSAYRGSQYSIVSHEDFSDPVLKWEKQDLKIFTEVPDGLRRSLVLLGKSGGYGSIRVTSDREILTKIPADDYKYVDQAPIDTGWIPVYVGKLAGTIDFDEVDTDPAAPSSGVKIWTGFTFNHGERWSVSHDGTLVWNWRDYRFESAFDHDEIVATYREYRNNAGRLYITEHGHIWINVPRDDIPADKTTEIGSAVRSWKRGAESRGEAATLRLVNRRLVATSRDDDPATGLLPVHIGHLSQFDTGQIPRAVVDDESYYQAVCEYETVWE</sequence>
<dbReference type="STRING" id="660518.SAMN05216218_11294"/>
<proteinExistence type="predicted"/>
<evidence type="ECO:0000313" key="1">
    <source>
        <dbReference type="EMBL" id="SDF96562.1"/>
    </source>
</evidence>
<keyword evidence="2" id="KW-1185">Reference proteome</keyword>
<evidence type="ECO:0000313" key="2">
    <source>
        <dbReference type="Proteomes" id="UP000199076"/>
    </source>
</evidence>
<dbReference type="EMBL" id="FNBK01000012">
    <property type="protein sequence ID" value="SDF96562.1"/>
    <property type="molecule type" value="Genomic_DNA"/>
</dbReference>
<name>A0A1G7QDI4_9EURY</name>
<dbReference type="OrthoDB" id="306181at2157"/>
<dbReference type="Proteomes" id="UP000199076">
    <property type="component" value="Unassembled WGS sequence"/>
</dbReference>
<organism evidence="1 2">
    <name type="scientific">Halorientalis regularis</name>
    <dbReference type="NCBI Taxonomy" id="660518"/>
    <lineage>
        <taxon>Archaea</taxon>
        <taxon>Methanobacteriati</taxon>
        <taxon>Methanobacteriota</taxon>
        <taxon>Stenosarchaea group</taxon>
        <taxon>Halobacteria</taxon>
        <taxon>Halobacteriales</taxon>
        <taxon>Haloarculaceae</taxon>
        <taxon>Halorientalis</taxon>
    </lineage>
</organism>
<accession>A0A1G7QDI4</accession>
<gene>
    <name evidence="1" type="ORF">SAMN05216218_11294</name>
</gene>
<dbReference type="RefSeq" id="WP_092693908.1">
    <property type="nucleotide sequence ID" value="NZ_FNBK01000012.1"/>
</dbReference>